<dbReference type="Pfam" id="PF04230">
    <property type="entry name" value="PS_pyruv_trans"/>
    <property type="match status" value="1"/>
</dbReference>
<reference evidence="2 3" key="1">
    <citation type="submission" date="2023-11" db="EMBL/GenBank/DDBJ databases">
        <authorList>
            <person name="Val-Calvo J."/>
            <person name="Scortti M."/>
            <person name="Vazquez-Boland J."/>
        </authorList>
    </citation>
    <scope>NUCLEOTIDE SEQUENCE [LARGE SCALE GENOMIC DNA]</scope>
    <source>
        <strain evidence="2 3">PAM 2766</strain>
    </source>
</reference>
<dbReference type="EMBL" id="JBDLNV010000012">
    <property type="protein sequence ID" value="MFM1726527.1"/>
    <property type="molecule type" value="Genomic_DNA"/>
</dbReference>
<protein>
    <submittedName>
        <fullName evidence="2">Polysaccharide pyruvyl transferase family protein</fullName>
    </submittedName>
</protein>
<keyword evidence="3" id="KW-1185">Reference proteome</keyword>
<proteinExistence type="predicted"/>
<dbReference type="RefSeq" id="WP_420166982.1">
    <property type="nucleotide sequence ID" value="NZ_JBDLNV010000012.1"/>
</dbReference>
<evidence type="ECO:0000313" key="3">
    <source>
        <dbReference type="Proteomes" id="UP001629745"/>
    </source>
</evidence>
<evidence type="ECO:0000313" key="2">
    <source>
        <dbReference type="EMBL" id="MFM1726527.1"/>
    </source>
</evidence>
<dbReference type="InterPro" id="IPR007345">
    <property type="entry name" value="Polysacch_pyruvyl_Trfase"/>
</dbReference>
<dbReference type="Proteomes" id="UP001629745">
    <property type="component" value="Unassembled WGS sequence"/>
</dbReference>
<gene>
    <name evidence="2" type="ORF">ABEU20_000205</name>
</gene>
<sequence>MDYIEKMKSIAADKYAQLYEGVEEIVYVDFPDYPNVGDSAIALGQYEFFARSGISIRRTYCIGTLGRSAYQSRIPVVINGGGNIAGFFDGIDRHRNGLATRLRDSTLLIQAPQSIHFNTEQARREFAVKFASRRALRMSVRDREGITALSGVLESVLLAPDAVHHLGSIAAPDPVRRVAVLARRDRESAGSAAISGSFDWPRDPFPLSYQTSLRWKTKYLGPVGQLLNPSVAQWRAIAAQRLARGVDLLAAGEYIVTDRLHAMLIALQMGRPVVAVDNNNRKLSKYAETWFGAAQPPLTFANSFEAAMKVKISA</sequence>
<feature type="domain" description="Polysaccharide pyruvyl transferase" evidence="1">
    <location>
        <begin position="35"/>
        <end position="280"/>
    </location>
</feature>
<evidence type="ECO:0000259" key="1">
    <source>
        <dbReference type="Pfam" id="PF04230"/>
    </source>
</evidence>
<accession>A0ABW9FMT4</accession>
<dbReference type="GO" id="GO:0016740">
    <property type="term" value="F:transferase activity"/>
    <property type="evidence" value="ECO:0007669"/>
    <property type="project" value="UniProtKB-KW"/>
</dbReference>
<keyword evidence="2" id="KW-0808">Transferase</keyword>
<organism evidence="2 3">
    <name type="scientific">Rhodococcus parequi</name>
    <dbReference type="NCBI Taxonomy" id="3137122"/>
    <lineage>
        <taxon>Bacteria</taxon>
        <taxon>Bacillati</taxon>
        <taxon>Actinomycetota</taxon>
        <taxon>Actinomycetes</taxon>
        <taxon>Mycobacteriales</taxon>
        <taxon>Nocardiaceae</taxon>
        <taxon>Rhodococcus</taxon>
    </lineage>
</organism>
<comment type="caution">
    <text evidence="2">The sequence shown here is derived from an EMBL/GenBank/DDBJ whole genome shotgun (WGS) entry which is preliminary data.</text>
</comment>
<name>A0ABW9FMT4_9NOCA</name>